<evidence type="ECO:0000259" key="6">
    <source>
        <dbReference type="PROSITE" id="PS51012"/>
    </source>
</evidence>
<dbReference type="InterPro" id="IPR013525">
    <property type="entry name" value="ABC2_TM"/>
</dbReference>
<gene>
    <name evidence="7" type="ORF">HBE96_11350</name>
</gene>
<evidence type="ECO:0000256" key="3">
    <source>
        <dbReference type="ARBA" id="ARBA00022989"/>
    </source>
</evidence>
<dbReference type="Pfam" id="PF01061">
    <property type="entry name" value="ABC2_membrane"/>
    <property type="match status" value="1"/>
</dbReference>
<dbReference type="InterPro" id="IPR047817">
    <property type="entry name" value="ABC2_TM_bact-type"/>
</dbReference>
<feature type="transmembrane region" description="Helical" evidence="5">
    <location>
        <begin position="168"/>
        <end position="187"/>
    </location>
</feature>
<evidence type="ECO:0000313" key="8">
    <source>
        <dbReference type="Proteomes" id="UP000537131"/>
    </source>
</evidence>
<dbReference type="GO" id="GO:0043190">
    <property type="term" value="C:ATP-binding cassette (ABC) transporter complex"/>
    <property type="evidence" value="ECO:0007669"/>
    <property type="project" value="InterPro"/>
</dbReference>
<evidence type="ECO:0000256" key="1">
    <source>
        <dbReference type="ARBA" id="ARBA00004141"/>
    </source>
</evidence>
<feature type="transmembrane region" description="Helical" evidence="5">
    <location>
        <begin position="21"/>
        <end position="41"/>
    </location>
</feature>
<dbReference type="Proteomes" id="UP000537131">
    <property type="component" value="Unassembled WGS sequence"/>
</dbReference>
<dbReference type="PROSITE" id="PS51012">
    <property type="entry name" value="ABC_TM2"/>
    <property type="match status" value="1"/>
</dbReference>
<comment type="similarity">
    <text evidence="5">Belongs to the ABC-2 integral membrane protein family.</text>
</comment>
<dbReference type="EMBL" id="JABBNI010000020">
    <property type="protein sequence ID" value="NMM63261.1"/>
    <property type="molecule type" value="Genomic_DNA"/>
</dbReference>
<protein>
    <recommendedName>
        <fullName evidence="5">Transport permease protein</fullName>
    </recommendedName>
</protein>
<feature type="domain" description="ABC transmembrane type-2" evidence="6">
    <location>
        <begin position="20"/>
        <end position="247"/>
    </location>
</feature>
<dbReference type="InterPro" id="IPR052902">
    <property type="entry name" value="ABC-2_transporter"/>
</dbReference>
<dbReference type="PRINTS" id="PR00164">
    <property type="entry name" value="ABC2TRNSPORT"/>
</dbReference>
<evidence type="ECO:0000256" key="5">
    <source>
        <dbReference type="RuleBase" id="RU361157"/>
    </source>
</evidence>
<sequence length="247" mass="27004">MKTFSTMLKIELKLSLRGMDMFIFAICMPVVVMIILGIIYGNKPAFYGSEYTFLAQSFGAISTIAICAGGVMGLPLVVSDYRNKKILKRFKVTPTSPALILAVQVVIYTLYSLVSLVLVYAVAAIFFGYKLNGSWLQFLGGYFLVMMSMFSIGIMVGGIAPNTKIASVIASILYFPMLIFSGATLPYEVMPKALQKSADILPLTQGIKLLKAASLGLPVEGVIFPIVIMAVLAMICIIVSVRFFRWE</sequence>
<name>A0A7Y0EH26_9CLOT</name>
<feature type="transmembrane region" description="Helical" evidence="5">
    <location>
        <begin position="53"/>
        <end position="78"/>
    </location>
</feature>
<evidence type="ECO:0000313" key="7">
    <source>
        <dbReference type="EMBL" id="NMM63261.1"/>
    </source>
</evidence>
<keyword evidence="4 5" id="KW-0472">Membrane</keyword>
<dbReference type="PIRSF" id="PIRSF006648">
    <property type="entry name" value="DrrB"/>
    <property type="match status" value="1"/>
</dbReference>
<keyword evidence="8" id="KW-1185">Reference proteome</keyword>
<keyword evidence="2 5" id="KW-0812">Transmembrane</keyword>
<keyword evidence="5" id="KW-0813">Transport</keyword>
<feature type="transmembrane region" description="Helical" evidence="5">
    <location>
        <begin position="222"/>
        <end position="244"/>
    </location>
</feature>
<organism evidence="7 8">
    <name type="scientific">Clostridium muellerianum</name>
    <dbReference type="NCBI Taxonomy" id="2716538"/>
    <lineage>
        <taxon>Bacteria</taxon>
        <taxon>Bacillati</taxon>
        <taxon>Bacillota</taxon>
        <taxon>Clostridia</taxon>
        <taxon>Eubacteriales</taxon>
        <taxon>Clostridiaceae</taxon>
        <taxon>Clostridium</taxon>
    </lineage>
</organism>
<dbReference type="PANTHER" id="PTHR43027">
    <property type="entry name" value="DOXORUBICIN RESISTANCE ABC TRANSPORTER PERMEASE PROTEIN DRRC-RELATED"/>
    <property type="match status" value="1"/>
</dbReference>
<dbReference type="AlphaFoldDB" id="A0A7Y0EH26"/>
<accession>A0A7Y0EH26</accession>
<reference evidence="7 8" key="1">
    <citation type="submission" date="2020-04" db="EMBL/GenBank/DDBJ databases">
        <authorList>
            <person name="Doyle D.A."/>
        </authorList>
    </citation>
    <scope>NUCLEOTIDE SEQUENCE [LARGE SCALE GENOMIC DNA]</scope>
    <source>
        <strain evidence="7 8">P21</strain>
    </source>
</reference>
<keyword evidence="5" id="KW-1003">Cell membrane</keyword>
<evidence type="ECO:0000256" key="4">
    <source>
        <dbReference type="ARBA" id="ARBA00023136"/>
    </source>
</evidence>
<feature type="transmembrane region" description="Helical" evidence="5">
    <location>
        <begin position="99"/>
        <end position="129"/>
    </location>
</feature>
<comment type="subcellular location">
    <subcellularLocation>
        <location evidence="5">Cell membrane</location>
        <topology evidence="5">Multi-pass membrane protein</topology>
    </subcellularLocation>
    <subcellularLocation>
        <location evidence="1">Membrane</location>
        <topology evidence="1">Multi-pass membrane protein</topology>
    </subcellularLocation>
</comment>
<evidence type="ECO:0000256" key="2">
    <source>
        <dbReference type="ARBA" id="ARBA00022692"/>
    </source>
</evidence>
<dbReference type="RefSeq" id="WP_169297866.1">
    <property type="nucleotide sequence ID" value="NZ_JABBNI010000020.1"/>
</dbReference>
<comment type="caution">
    <text evidence="7">The sequence shown here is derived from an EMBL/GenBank/DDBJ whole genome shotgun (WGS) entry which is preliminary data.</text>
</comment>
<dbReference type="InterPro" id="IPR000412">
    <property type="entry name" value="ABC_2_transport"/>
</dbReference>
<reference evidence="7 8" key="2">
    <citation type="submission" date="2020-06" db="EMBL/GenBank/DDBJ databases">
        <title>Complete Genome Sequence of Clostridium muelleri sp. nov. P21T, an Acid-Alcohol Producing Acetogen Isolated from Old Hay.</title>
        <authorList>
            <person name="Duncan K.E."/>
            <person name="Tanner R.S."/>
        </authorList>
    </citation>
    <scope>NUCLEOTIDE SEQUENCE [LARGE SCALE GENOMIC DNA]</scope>
    <source>
        <strain evidence="7 8">P21</strain>
    </source>
</reference>
<dbReference type="PANTHER" id="PTHR43027:SF2">
    <property type="entry name" value="TRANSPORT PERMEASE PROTEIN"/>
    <property type="match status" value="1"/>
</dbReference>
<feature type="transmembrane region" description="Helical" evidence="5">
    <location>
        <begin position="135"/>
        <end position="156"/>
    </location>
</feature>
<dbReference type="GO" id="GO:0140359">
    <property type="term" value="F:ABC-type transporter activity"/>
    <property type="evidence" value="ECO:0007669"/>
    <property type="project" value="InterPro"/>
</dbReference>
<keyword evidence="3 5" id="KW-1133">Transmembrane helix</keyword>
<proteinExistence type="inferred from homology"/>